<evidence type="ECO:0000256" key="1">
    <source>
        <dbReference type="SAM" id="MobiDB-lite"/>
    </source>
</evidence>
<comment type="caution">
    <text evidence="2">The sequence shown here is derived from an EMBL/GenBank/DDBJ whole genome shotgun (WGS) entry which is preliminary data.</text>
</comment>
<dbReference type="AlphaFoldDB" id="A0A8H6MZR9"/>
<feature type="region of interest" description="Disordered" evidence="1">
    <location>
        <begin position="112"/>
        <end position="150"/>
    </location>
</feature>
<keyword evidence="3" id="KW-1185">Reference proteome</keyword>
<feature type="compositionally biased region" description="Gly residues" evidence="1">
    <location>
        <begin position="124"/>
        <end position="137"/>
    </location>
</feature>
<name>A0A8H6MZR9_9PEZI</name>
<organism evidence="2 3">
    <name type="scientific">Colletotrichum musicola</name>
    <dbReference type="NCBI Taxonomy" id="2175873"/>
    <lineage>
        <taxon>Eukaryota</taxon>
        <taxon>Fungi</taxon>
        <taxon>Dikarya</taxon>
        <taxon>Ascomycota</taxon>
        <taxon>Pezizomycotina</taxon>
        <taxon>Sordariomycetes</taxon>
        <taxon>Hypocreomycetidae</taxon>
        <taxon>Glomerellales</taxon>
        <taxon>Glomerellaceae</taxon>
        <taxon>Colletotrichum</taxon>
        <taxon>Colletotrichum orchidearum species complex</taxon>
    </lineage>
</organism>
<evidence type="ECO:0000313" key="3">
    <source>
        <dbReference type="Proteomes" id="UP000639643"/>
    </source>
</evidence>
<feature type="compositionally biased region" description="Basic and acidic residues" evidence="1">
    <location>
        <begin position="140"/>
        <end position="150"/>
    </location>
</feature>
<proteinExistence type="predicted"/>
<dbReference type="EMBL" id="WIGM01000735">
    <property type="protein sequence ID" value="KAF6814231.1"/>
    <property type="molecule type" value="Genomic_DNA"/>
</dbReference>
<protein>
    <submittedName>
        <fullName evidence="2">Uncharacterized protein</fullName>
    </submittedName>
</protein>
<accession>A0A8H6MZR9</accession>
<sequence>MGAHLGGRMVSKDARKGGELLGLLVENLAKETEGSKGPAQWWFSGDDDLGGTLGGGQRRRRKWGNWRGGDQAVGHISLETLEGGSQVWQARHGNTHLPYGIEMLPRWIHIGQERDTARGEEEGAGGGGGPQGQGGQRVGDPGKRDMHAGD</sequence>
<dbReference type="Proteomes" id="UP000639643">
    <property type="component" value="Unassembled WGS sequence"/>
</dbReference>
<evidence type="ECO:0000313" key="2">
    <source>
        <dbReference type="EMBL" id="KAF6814231.1"/>
    </source>
</evidence>
<reference evidence="2" key="1">
    <citation type="journal article" date="2020" name="Phytopathology">
        <title>Genome Sequence Resources of Colletotrichum truncatum, C. plurivorum, C. musicola, and C. sojae: Four Species Pathogenic to Soybean (Glycine max).</title>
        <authorList>
            <person name="Rogerio F."/>
            <person name="Boufleur T.R."/>
            <person name="Ciampi-Guillardi M."/>
            <person name="Sukno S.A."/>
            <person name="Thon M.R."/>
            <person name="Massola Junior N.S."/>
            <person name="Baroncelli R."/>
        </authorList>
    </citation>
    <scope>NUCLEOTIDE SEQUENCE</scope>
    <source>
        <strain evidence="2">LFN0074</strain>
    </source>
</reference>
<feature type="region of interest" description="Disordered" evidence="1">
    <location>
        <begin position="35"/>
        <end position="66"/>
    </location>
</feature>
<gene>
    <name evidence="2" type="ORF">CMUS01_12675</name>
</gene>
<feature type="compositionally biased region" description="Basic and acidic residues" evidence="1">
    <location>
        <begin position="112"/>
        <end position="121"/>
    </location>
</feature>